<dbReference type="InterPro" id="IPR004274">
    <property type="entry name" value="FCP1_dom"/>
</dbReference>
<dbReference type="AlphaFoldDB" id="A0A835Q6H7"/>
<dbReference type="Proteomes" id="UP000636800">
    <property type="component" value="Chromosome 10"/>
</dbReference>
<keyword evidence="1" id="KW-0809">Transit peptide</keyword>
<keyword evidence="1" id="KW-0811">Translocation</keyword>
<dbReference type="EMBL" id="JADCNL010000010">
    <property type="protein sequence ID" value="KAG0463398.1"/>
    <property type="molecule type" value="Genomic_DNA"/>
</dbReference>
<dbReference type="PROSITE" id="PS50969">
    <property type="entry name" value="FCP1"/>
    <property type="match status" value="1"/>
</dbReference>
<keyword evidence="1" id="KW-0813">Transport</keyword>
<evidence type="ECO:0000256" key="1">
    <source>
        <dbReference type="RuleBase" id="RU365079"/>
    </source>
</evidence>
<dbReference type="Gene3D" id="3.40.50.1000">
    <property type="entry name" value="HAD superfamily/HAD-like"/>
    <property type="match status" value="1"/>
</dbReference>
<name>A0A835Q6H7_VANPL</name>
<dbReference type="GO" id="GO:0015031">
    <property type="term" value="P:protein transport"/>
    <property type="evidence" value="ECO:0007669"/>
    <property type="project" value="UniProtKB-KW"/>
</dbReference>
<evidence type="ECO:0000259" key="2">
    <source>
        <dbReference type="PROSITE" id="PS50969"/>
    </source>
</evidence>
<comment type="subcellular location">
    <subcellularLocation>
        <location evidence="1">Mitochondrion inner membrane</location>
        <topology evidence="1">Single-pass membrane protein</topology>
    </subcellularLocation>
</comment>
<keyword evidence="1" id="KW-0653">Protein transport</keyword>
<keyword evidence="1" id="KW-0496">Mitochondrion</keyword>
<dbReference type="Pfam" id="PF03031">
    <property type="entry name" value="NIF"/>
    <property type="match status" value="1"/>
</dbReference>
<evidence type="ECO:0000313" key="3">
    <source>
        <dbReference type="EMBL" id="KAG0463398.1"/>
    </source>
</evidence>
<dbReference type="SUPFAM" id="SSF56784">
    <property type="entry name" value="HAD-like"/>
    <property type="match status" value="1"/>
</dbReference>
<organism evidence="3 4">
    <name type="scientific">Vanilla planifolia</name>
    <name type="common">Vanilla</name>
    <dbReference type="NCBI Taxonomy" id="51239"/>
    <lineage>
        <taxon>Eukaryota</taxon>
        <taxon>Viridiplantae</taxon>
        <taxon>Streptophyta</taxon>
        <taxon>Embryophyta</taxon>
        <taxon>Tracheophyta</taxon>
        <taxon>Spermatophyta</taxon>
        <taxon>Magnoliopsida</taxon>
        <taxon>Liliopsida</taxon>
        <taxon>Asparagales</taxon>
        <taxon>Orchidaceae</taxon>
        <taxon>Vanilloideae</taxon>
        <taxon>Vanilleae</taxon>
        <taxon>Vanilla</taxon>
    </lineage>
</organism>
<keyword evidence="4" id="KW-1185">Reference proteome</keyword>
<dbReference type="PANTHER" id="PTHR12210">
    <property type="entry name" value="DULLARD PROTEIN PHOSPHATASE"/>
    <property type="match status" value="1"/>
</dbReference>
<proteinExistence type="inferred from homology"/>
<dbReference type="SMART" id="SM00577">
    <property type="entry name" value="CPDc"/>
    <property type="match status" value="1"/>
</dbReference>
<comment type="caution">
    <text evidence="3">The sequence shown here is derived from an EMBL/GenBank/DDBJ whole genome shotgun (WGS) entry which is preliminary data.</text>
</comment>
<accession>A0A835Q6H7</accession>
<feature type="domain" description="FCP1 homology" evidence="2">
    <location>
        <begin position="154"/>
        <end position="327"/>
    </location>
</feature>
<comment type="function">
    <text evidence="1">Essential component of the TIM23 complex, a complex that mediates the translocation of transit peptide-containing proteins across the mitochondrial inner membrane.</text>
</comment>
<reference evidence="3 4" key="1">
    <citation type="journal article" date="2020" name="Nat. Food">
        <title>A phased Vanilla planifolia genome enables genetic improvement of flavour and production.</title>
        <authorList>
            <person name="Hasing T."/>
            <person name="Tang H."/>
            <person name="Brym M."/>
            <person name="Khazi F."/>
            <person name="Huang T."/>
            <person name="Chambers A.H."/>
        </authorList>
    </citation>
    <scope>NUCLEOTIDE SEQUENCE [LARGE SCALE GENOMIC DNA]</scope>
    <source>
        <tissue evidence="3">Leaf</tissue>
    </source>
</reference>
<dbReference type="OrthoDB" id="7875889at2759"/>
<dbReference type="InterPro" id="IPR050365">
    <property type="entry name" value="TIM50"/>
</dbReference>
<protein>
    <recommendedName>
        <fullName evidence="1">Mitochondrial import inner membrane translocase subunit TIM50</fullName>
    </recommendedName>
</protein>
<dbReference type="InterPro" id="IPR023214">
    <property type="entry name" value="HAD_sf"/>
</dbReference>
<gene>
    <name evidence="3" type="ORF">HPP92_019467</name>
</gene>
<comment type="similarity">
    <text evidence="1">Belongs to the TIM50 family.</text>
</comment>
<sequence length="369" mass="41801">MENSISGETASESYLTEGFTSQADMVVDMTLNCATCCTDLVRENAVPVANEFGIKDTSDNEFSVKTVCTSDHDKVGCHATEEHASNRQLLLPNGYPVVGFNRESLPSAISTEVDLKAISANFRGESFLPPSPIIGVIDSCVSRSKRDINQLGLLSEEEPAFSFQPPKRILISEKSKNGFQLQVFKRPFCDDFLKFCFENFDIGIWSSRRRHNVDCVVEYLLRDYKHKLLFCWDQSKCTYTGAKTIENHHKPLVLKELKKLWDKEDSELPWEKGEYSPSNTLLLDDSPYKAICNPPYTAIFPHPYHYQDEGDASLGPGGDIRVYLEQLVTADDVQRYVKEHPFGQSAITTSDQHWDFYCQIIEKHTSLPV</sequence>
<dbReference type="GO" id="GO:0005744">
    <property type="term" value="C:TIM23 mitochondrial import inner membrane translocase complex"/>
    <property type="evidence" value="ECO:0007669"/>
    <property type="project" value="UniProtKB-UniRule"/>
</dbReference>
<comment type="subunit">
    <text evidence="1">Component of the TIM23 complex.</text>
</comment>
<evidence type="ECO:0000313" key="4">
    <source>
        <dbReference type="Proteomes" id="UP000636800"/>
    </source>
</evidence>
<dbReference type="InterPro" id="IPR036412">
    <property type="entry name" value="HAD-like_sf"/>
</dbReference>